<dbReference type="PANTHER" id="PTHR10159:SF519">
    <property type="entry name" value="DUAL SPECIFICITY PROTEIN PHOSPHATASE MPK3"/>
    <property type="match status" value="1"/>
</dbReference>
<evidence type="ECO:0000256" key="6">
    <source>
        <dbReference type="SAM" id="MobiDB-lite"/>
    </source>
</evidence>
<dbReference type="GO" id="GO:0004725">
    <property type="term" value="F:protein tyrosine phosphatase activity"/>
    <property type="evidence" value="ECO:0007669"/>
    <property type="project" value="UniProtKB-EC"/>
</dbReference>
<dbReference type="InterPro" id="IPR000387">
    <property type="entry name" value="Tyr_Pase_dom"/>
</dbReference>
<dbReference type="Pfam" id="PF00782">
    <property type="entry name" value="DSPc"/>
    <property type="match status" value="1"/>
</dbReference>
<dbReference type="Proteomes" id="UP000241769">
    <property type="component" value="Unassembled WGS sequence"/>
</dbReference>
<reference evidence="9 10" key="1">
    <citation type="journal article" date="2018" name="Genome Biol. Evol.">
        <title>Multiple Roots of Fruiting Body Formation in Amoebozoa.</title>
        <authorList>
            <person name="Hillmann F."/>
            <person name="Forbes G."/>
            <person name="Novohradska S."/>
            <person name="Ferling I."/>
            <person name="Riege K."/>
            <person name="Groth M."/>
            <person name="Westermann M."/>
            <person name="Marz M."/>
            <person name="Spaller T."/>
            <person name="Winckler T."/>
            <person name="Schaap P."/>
            <person name="Glockner G."/>
        </authorList>
    </citation>
    <scope>NUCLEOTIDE SEQUENCE [LARGE SCALE GENOMIC DNA]</scope>
    <source>
        <strain evidence="9 10">Jena</strain>
    </source>
</reference>
<feature type="region of interest" description="Disordered" evidence="6">
    <location>
        <begin position="1"/>
        <end position="26"/>
    </location>
</feature>
<sequence>MRKVRSAGSTHSPQPRSLVKTGKEDKTTSLMSVQEVELVAVDPPMGSDNHIFALEPFTVRATLRTSYPINLVRAQFYTNLQHKLNPDGQWQGVDLTFVKKQEDGTSIFQSTFLGTSAGDFEYTIRMALRRILMHTRAKSSSISSSAPGGIGPVTSTDDEVEWKWASNFGQNGKIHVSPPSEDLPWTKGPQVAEVLHNLYIGNLSAASQCKELHFDALLNCSRECEVVAPPNIHYHKIPLADGANNTIRENDIRDAVAWVEQRLDQGAKTLVFCRAGLGRSGSVLISYLFYAHPEWTFQQTLDELWKVKSDVYPHKDLQNTLEKVFPRVLKPAPLLHRTGSVNGMASIKF</sequence>
<dbReference type="PROSITE" id="PS50054">
    <property type="entry name" value="TYR_PHOSPHATASE_DUAL"/>
    <property type="match status" value="1"/>
</dbReference>
<dbReference type="InParanoid" id="A0A2P6NYF3"/>
<keyword evidence="10" id="KW-1185">Reference proteome</keyword>
<dbReference type="OrthoDB" id="2017893at2759"/>
<name>A0A2P6NYF3_9EUKA</name>
<dbReference type="GO" id="GO:0005737">
    <property type="term" value="C:cytoplasm"/>
    <property type="evidence" value="ECO:0007669"/>
    <property type="project" value="TreeGrafter"/>
</dbReference>
<dbReference type="EC" id="3.1.3.48" evidence="2"/>
<feature type="domain" description="Tyrosine specific protein phosphatases" evidence="8">
    <location>
        <begin position="250"/>
        <end position="319"/>
    </location>
</feature>
<dbReference type="InterPro" id="IPR029021">
    <property type="entry name" value="Prot-tyrosine_phosphatase-like"/>
</dbReference>
<dbReference type="InterPro" id="IPR000340">
    <property type="entry name" value="Dual-sp_phosphatase_cat-dom"/>
</dbReference>
<dbReference type="SMART" id="SM00195">
    <property type="entry name" value="DSPc"/>
    <property type="match status" value="1"/>
</dbReference>
<evidence type="ECO:0000256" key="1">
    <source>
        <dbReference type="ARBA" id="ARBA00008601"/>
    </source>
</evidence>
<dbReference type="Gene3D" id="3.90.190.10">
    <property type="entry name" value="Protein tyrosine phosphatase superfamily"/>
    <property type="match status" value="1"/>
</dbReference>
<evidence type="ECO:0000256" key="2">
    <source>
        <dbReference type="ARBA" id="ARBA00013064"/>
    </source>
</evidence>
<accession>A0A2P6NYF3</accession>
<comment type="catalytic activity">
    <reaction evidence="5">
        <text>O-phospho-L-seryl-[protein] + H2O = L-seryl-[protein] + phosphate</text>
        <dbReference type="Rhea" id="RHEA:20629"/>
        <dbReference type="Rhea" id="RHEA-COMP:9863"/>
        <dbReference type="Rhea" id="RHEA-COMP:11604"/>
        <dbReference type="ChEBI" id="CHEBI:15377"/>
        <dbReference type="ChEBI" id="CHEBI:29999"/>
        <dbReference type="ChEBI" id="CHEBI:43474"/>
        <dbReference type="ChEBI" id="CHEBI:83421"/>
        <dbReference type="EC" id="3.1.3.16"/>
    </reaction>
</comment>
<dbReference type="InterPro" id="IPR020422">
    <property type="entry name" value="TYR_PHOSPHATASE_DUAL_dom"/>
</dbReference>
<dbReference type="GO" id="GO:0043409">
    <property type="term" value="P:negative regulation of MAPK cascade"/>
    <property type="evidence" value="ECO:0007669"/>
    <property type="project" value="TreeGrafter"/>
</dbReference>
<evidence type="ECO:0000256" key="3">
    <source>
        <dbReference type="ARBA" id="ARBA00022801"/>
    </source>
</evidence>
<evidence type="ECO:0000313" key="10">
    <source>
        <dbReference type="Proteomes" id="UP000241769"/>
    </source>
</evidence>
<dbReference type="EMBL" id="MDYQ01000006">
    <property type="protein sequence ID" value="PRP88980.1"/>
    <property type="molecule type" value="Genomic_DNA"/>
</dbReference>
<dbReference type="CDD" id="cd14498">
    <property type="entry name" value="DSP"/>
    <property type="match status" value="1"/>
</dbReference>
<evidence type="ECO:0000259" key="8">
    <source>
        <dbReference type="PROSITE" id="PS50056"/>
    </source>
</evidence>
<evidence type="ECO:0000256" key="5">
    <source>
        <dbReference type="ARBA" id="ARBA00047761"/>
    </source>
</evidence>
<gene>
    <name evidence="9" type="ORF">PROFUN_02258</name>
</gene>
<keyword evidence="3" id="KW-0378">Hydrolase</keyword>
<keyword evidence="4" id="KW-0904">Protein phosphatase</keyword>
<protein>
    <recommendedName>
        <fullName evidence="2">protein-tyrosine-phosphatase</fullName>
        <ecNumber evidence="2">3.1.3.48</ecNumber>
    </recommendedName>
</protein>
<comment type="caution">
    <text evidence="9">The sequence shown here is derived from an EMBL/GenBank/DDBJ whole genome shotgun (WGS) entry which is preliminary data.</text>
</comment>
<proteinExistence type="inferred from homology"/>
<feature type="domain" description="Tyrosine-protein phosphatase" evidence="7">
    <location>
        <begin position="190"/>
        <end position="331"/>
    </location>
</feature>
<evidence type="ECO:0000313" key="9">
    <source>
        <dbReference type="EMBL" id="PRP88980.1"/>
    </source>
</evidence>
<evidence type="ECO:0000259" key="7">
    <source>
        <dbReference type="PROSITE" id="PS50054"/>
    </source>
</evidence>
<comment type="similarity">
    <text evidence="1">Belongs to the protein-tyrosine phosphatase family. Non-receptor class dual specificity subfamily.</text>
</comment>
<dbReference type="PANTHER" id="PTHR10159">
    <property type="entry name" value="DUAL SPECIFICITY PROTEIN PHOSPHATASE"/>
    <property type="match status" value="1"/>
</dbReference>
<dbReference type="AlphaFoldDB" id="A0A2P6NYF3"/>
<dbReference type="PROSITE" id="PS50056">
    <property type="entry name" value="TYR_PHOSPHATASE_2"/>
    <property type="match status" value="1"/>
</dbReference>
<organism evidence="9 10">
    <name type="scientific">Planoprotostelium fungivorum</name>
    <dbReference type="NCBI Taxonomy" id="1890364"/>
    <lineage>
        <taxon>Eukaryota</taxon>
        <taxon>Amoebozoa</taxon>
        <taxon>Evosea</taxon>
        <taxon>Variosea</taxon>
        <taxon>Cavosteliida</taxon>
        <taxon>Cavosteliaceae</taxon>
        <taxon>Planoprotostelium</taxon>
    </lineage>
</organism>
<dbReference type="GO" id="GO:0004722">
    <property type="term" value="F:protein serine/threonine phosphatase activity"/>
    <property type="evidence" value="ECO:0007669"/>
    <property type="project" value="UniProtKB-EC"/>
</dbReference>
<evidence type="ECO:0000256" key="4">
    <source>
        <dbReference type="ARBA" id="ARBA00022912"/>
    </source>
</evidence>
<dbReference type="SUPFAM" id="SSF52799">
    <property type="entry name" value="(Phosphotyrosine protein) phosphatases II"/>
    <property type="match status" value="1"/>
</dbReference>